<dbReference type="EMBL" id="HACG01036872">
    <property type="protein sequence ID" value="CEK83737.1"/>
    <property type="molecule type" value="Transcribed_RNA"/>
</dbReference>
<name>A0A0B7ASY1_9EUPU</name>
<dbReference type="AlphaFoldDB" id="A0A0B7ASY1"/>
<accession>A0A0B7ASY1</accession>
<feature type="signal peptide" evidence="1">
    <location>
        <begin position="1"/>
        <end position="19"/>
    </location>
</feature>
<sequence length="249" mass="28015">MQQLQLLLLLVLLLGCSHTQDSLCEWYEILSGQDKCFFEKGVFLEMPRYSVPDKFGDIKRQLMDLLATQSDGVLCLKPDKSKEALECAAKKVLECTKQELRDYMPNPDKIKDIVDTMCNTKNEVDFKCAKSHASKLFNCTKNKEMSEVGNNTAENSTANKLCNASDFSFECLKTELVPCGCATVRAFETVVRDYSRPPSCPQITVPRVRCDSKNQTLFVHNGTGRQNSGSTVVFFVSVVAFIYFQFCST</sequence>
<feature type="chain" id="PRO_5002127755" evidence="1">
    <location>
        <begin position="20"/>
        <end position="249"/>
    </location>
</feature>
<organism evidence="2">
    <name type="scientific">Arion vulgaris</name>
    <dbReference type="NCBI Taxonomy" id="1028688"/>
    <lineage>
        <taxon>Eukaryota</taxon>
        <taxon>Metazoa</taxon>
        <taxon>Spiralia</taxon>
        <taxon>Lophotrochozoa</taxon>
        <taxon>Mollusca</taxon>
        <taxon>Gastropoda</taxon>
        <taxon>Heterobranchia</taxon>
        <taxon>Euthyneura</taxon>
        <taxon>Panpulmonata</taxon>
        <taxon>Eupulmonata</taxon>
        <taxon>Stylommatophora</taxon>
        <taxon>Helicina</taxon>
        <taxon>Arionoidea</taxon>
        <taxon>Arionidae</taxon>
        <taxon>Arion</taxon>
    </lineage>
</organism>
<evidence type="ECO:0000256" key="1">
    <source>
        <dbReference type="SAM" id="SignalP"/>
    </source>
</evidence>
<protein>
    <submittedName>
        <fullName evidence="2">Uncharacterized protein</fullName>
    </submittedName>
</protein>
<evidence type="ECO:0000313" key="2">
    <source>
        <dbReference type="EMBL" id="CEK83737.1"/>
    </source>
</evidence>
<proteinExistence type="predicted"/>
<reference evidence="2" key="1">
    <citation type="submission" date="2014-12" db="EMBL/GenBank/DDBJ databases">
        <title>Insight into the proteome of Arion vulgaris.</title>
        <authorList>
            <person name="Aradska J."/>
            <person name="Bulat T."/>
            <person name="Smidak R."/>
            <person name="Sarate P."/>
            <person name="Gangsoo J."/>
            <person name="Sialana F."/>
            <person name="Bilban M."/>
            <person name="Lubec G."/>
        </authorList>
    </citation>
    <scope>NUCLEOTIDE SEQUENCE</scope>
    <source>
        <tissue evidence="2">Skin</tissue>
    </source>
</reference>
<keyword evidence="1" id="KW-0732">Signal</keyword>
<gene>
    <name evidence="2" type="primary">ORF138778</name>
</gene>